<dbReference type="GO" id="GO:0004040">
    <property type="term" value="F:amidase activity"/>
    <property type="evidence" value="ECO:0007669"/>
    <property type="project" value="InterPro"/>
</dbReference>
<keyword evidence="4" id="KW-1185">Reference proteome</keyword>
<evidence type="ECO:0000313" key="4">
    <source>
        <dbReference type="Proteomes" id="UP000282076"/>
    </source>
</evidence>
<evidence type="ECO:0000256" key="1">
    <source>
        <dbReference type="ARBA" id="ARBA00022801"/>
    </source>
</evidence>
<accession>A0A494XPN3</accession>
<dbReference type="Gene3D" id="1.10.530.10">
    <property type="match status" value="1"/>
</dbReference>
<proteinExistence type="predicted"/>
<organism evidence="3 4">
    <name type="scientific">Cohnella endophytica</name>
    <dbReference type="NCBI Taxonomy" id="2419778"/>
    <lineage>
        <taxon>Bacteria</taxon>
        <taxon>Bacillati</taxon>
        <taxon>Bacillota</taxon>
        <taxon>Bacilli</taxon>
        <taxon>Bacillales</taxon>
        <taxon>Paenibacillaceae</taxon>
        <taxon>Cohnella</taxon>
    </lineage>
</organism>
<reference evidence="3 4" key="1">
    <citation type="submission" date="2018-10" db="EMBL/GenBank/DDBJ databases">
        <title>Cohnella sp. M2MS4P-1, whole genome shotgun sequence.</title>
        <authorList>
            <person name="Tuo L."/>
        </authorList>
    </citation>
    <scope>NUCLEOTIDE SEQUENCE [LARGE SCALE GENOMIC DNA]</scope>
    <source>
        <strain evidence="3 4">M2MS4P-1</strain>
    </source>
</reference>
<dbReference type="InterPro" id="IPR002901">
    <property type="entry name" value="MGlyc_endo_b_GlcNAc-like_dom"/>
</dbReference>
<dbReference type="InterPro" id="IPR051056">
    <property type="entry name" value="Glycosyl_Hydrolase_73"/>
</dbReference>
<dbReference type="Pfam" id="PF01832">
    <property type="entry name" value="Glucosaminidase"/>
    <property type="match status" value="1"/>
</dbReference>
<dbReference type="SMART" id="SM00047">
    <property type="entry name" value="LYZ2"/>
    <property type="match status" value="1"/>
</dbReference>
<dbReference type="Gene3D" id="2.10.70.40">
    <property type="entry name" value="peptidoglycan hydrolase"/>
    <property type="match status" value="1"/>
</dbReference>
<gene>
    <name evidence="3" type="ORF">D7Z26_20020</name>
</gene>
<dbReference type="AlphaFoldDB" id="A0A494XPN3"/>
<comment type="caution">
    <text evidence="3">The sequence shown here is derived from an EMBL/GenBank/DDBJ whole genome shotgun (WGS) entry which is preliminary data.</text>
</comment>
<dbReference type="PANTHER" id="PTHR33308">
    <property type="entry name" value="PEPTIDOGLYCAN HYDROLASE FLGJ"/>
    <property type="match status" value="1"/>
</dbReference>
<evidence type="ECO:0000313" key="3">
    <source>
        <dbReference type="EMBL" id="RKP50099.1"/>
    </source>
</evidence>
<dbReference type="Proteomes" id="UP000282076">
    <property type="component" value="Unassembled WGS sequence"/>
</dbReference>
<keyword evidence="1" id="KW-0378">Hydrolase</keyword>
<dbReference type="EMBL" id="RBZM01000008">
    <property type="protein sequence ID" value="RKP50099.1"/>
    <property type="molecule type" value="Genomic_DNA"/>
</dbReference>
<evidence type="ECO:0000259" key="2">
    <source>
        <dbReference type="SMART" id="SM00047"/>
    </source>
</evidence>
<protein>
    <submittedName>
        <fullName evidence="3">Mannosyl-glycoprotein endo-beta-N-acetylglucosamidase</fullName>
    </submittedName>
</protein>
<name>A0A494XPN3_9BACL</name>
<feature type="domain" description="Mannosyl-glycoprotein endo-beta-N-acetylglucosamidase-like" evidence="2">
    <location>
        <begin position="8"/>
        <end position="169"/>
    </location>
</feature>
<dbReference type="PANTHER" id="PTHR33308:SF9">
    <property type="entry name" value="PEPTIDOGLYCAN HYDROLASE FLGJ"/>
    <property type="match status" value="1"/>
</dbReference>
<sequence length="224" mass="25164">MLTNRMGRDGIRKGELEFMDRQSFIALLAPQAIQARLDGSSLLPSVRLAQNILETGSNLNKYNNLGGFKVGDGKPNAWWHGETYTTPTWEVYGGKRVQTVATWRAYDSVYDFYRDQDRLFQNSRYAPLRAALTPEDQAKALQACGYATDPEYAAKLMQIVTAEGLIQYDGEVMPKMDKKDADKIIDTYLKPQYADAIKRGDRAEAAEANRLANELRKASGQPTQ</sequence>